<keyword evidence="5" id="KW-1185">Reference proteome</keyword>
<dbReference type="PANTHER" id="PTHR10656:SF69">
    <property type="entry name" value="MAB-21-LIKE HHH_H2TH-LIKE DOMAIN-CONTAINING PROTEIN"/>
    <property type="match status" value="1"/>
</dbReference>
<organism evidence="4 5">
    <name type="scientific">Pinctada imbricata</name>
    <name type="common">Atlantic pearl-oyster</name>
    <name type="synonym">Pinctada martensii</name>
    <dbReference type="NCBI Taxonomy" id="66713"/>
    <lineage>
        <taxon>Eukaryota</taxon>
        <taxon>Metazoa</taxon>
        <taxon>Spiralia</taxon>
        <taxon>Lophotrochozoa</taxon>
        <taxon>Mollusca</taxon>
        <taxon>Bivalvia</taxon>
        <taxon>Autobranchia</taxon>
        <taxon>Pteriomorphia</taxon>
        <taxon>Pterioida</taxon>
        <taxon>Pterioidea</taxon>
        <taxon>Pteriidae</taxon>
        <taxon>Pinctada</taxon>
    </lineage>
</organism>
<feature type="domain" description="Mab-21-like nucleotidyltransferase" evidence="2">
    <location>
        <begin position="83"/>
        <end position="236"/>
    </location>
</feature>
<dbReference type="Proteomes" id="UP001186944">
    <property type="component" value="Unassembled WGS sequence"/>
</dbReference>
<dbReference type="InterPro" id="IPR046906">
    <property type="entry name" value="Mab-21_HhH/H2TH-like"/>
</dbReference>
<protein>
    <recommendedName>
        <fullName evidence="6">Mab-21-like HhH/H2TH-like domain-containing protein</fullName>
    </recommendedName>
</protein>
<evidence type="ECO:0000313" key="5">
    <source>
        <dbReference type="Proteomes" id="UP001186944"/>
    </source>
</evidence>
<proteinExistence type="inferred from homology"/>
<reference evidence="4" key="1">
    <citation type="submission" date="2019-08" db="EMBL/GenBank/DDBJ databases">
        <title>The improved chromosome-level genome for the pearl oyster Pinctada fucata martensii using PacBio sequencing and Hi-C.</title>
        <authorList>
            <person name="Zheng Z."/>
        </authorList>
    </citation>
    <scope>NUCLEOTIDE SEQUENCE</scope>
    <source>
        <strain evidence="4">ZZ-2019</strain>
        <tissue evidence="4">Adductor muscle</tissue>
    </source>
</reference>
<dbReference type="Pfam" id="PF20266">
    <property type="entry name" value="Mab-21_C"/>
    <property type="match status" value="1"/>
</dbReference>
<evidence type="ECO:0000259" key="3">
    <source>
        <dbReference type="Pfam" id="PF20266"/>
    </source>
</evidence>
<evidence type="ECO:0000313" key="4">
    <source>
        <dbReference type="EMBL" id="KAK3099179.1"/>
    </source>
</evidence>
<comment type="caution">
    <text evidence="4">The sequence shown here is derived from an EMBL/GenBank/DDBJ whole genome shotgun (WGS) entry which is preliminary data.</text>
</comment>
<sequence length="665" mass="76813">MYVVAKESKTKMERNIQRMQLLEYALRNILDLPLAFAGSRAEGSNDAVSDTDMTYTVSSYKVYNVDEAFPNEDDMNILRLEQSSCHPGYCKLYVVKTRQTRGWDGVFHNTCSEGTYLSTDTYLKDAQTRVSAVFNNLGATLKNKNRINAPAVTPKIQFGAGEKEPNVDVAFLIPCANWPNVANEWLYRKRLYGWPDKLLMETIKKHACGFVPIGYLETRDRNFEWRISFNAAERSLVWSFTGTQLLCLEFLKILLSYGLDLHFPKLLCSFFMKTLLFWHIEETPSDFWRPENLVECLTDSIVRLMKCLKTANCPHYFLRDNNMFDKKDKTELREALTYVDSLHKNHLIVCYIKMKTYFYEKNVIFKYHIPLIGLSFSRHLTHCICWDSLRTKINVLEPFRNAGMGIDHETIGQINNSLASTIGSLSYSFTIDPTTPGEDKENAKRLILQGTKSDLMAGPLKHATILLWEGKVSEALEVVDRLSRTDLNKVILYSLYYRSFINDPNDKSHPIDDKMSLQEVMTKFIALDVIFLPAEIKIAPDFVKFQLSNRSPLFISPILYTYCLGFSCHRKRSDVRSMVDTYDMFCKARFLFRRGGVPFLDTDLKGYFQMAIGNREKAFGFFASSIKSRKTKNMTPSIWLLSTLLFHPFKSNTDTEDRNNSERKE</sequence>
<dbReference type="InterPro" id="IPR024810">
    <property type="entry name" value="MAB21L/cGLR"/>
</dbReference>
<dbReference type="EMBL" id="VSWD01000006">
    <property type="protein sequence ID" value="KAK3099179.1"/>
    <property type="molecule type" value="Genomic_DNA"/>
</dbReference>
<dbReference type="AlphaFoldDB" id="A0AA88Y6L5"/>
<dbReference type="PANTHER" id="PTHR10656">
    <property type="entry name" value="CELL FATE DETERMINING PROTEIN MAB21-RELATED"/>
    <property type="match status" value="1"/>
</dbReference>
<dbReference type="Pfam" id="PF03281">
    <property type="entry name" value="Mab-21"/>
    <property type="match status" value="1"/>
</dbReference>
<name>A0AA88Y6L5_PINIB</name>
<comment type="similarity">
    <text evidence="1">Belongs to the mab-21 family.</text>
</comment>
<dbReference type="Gene3D" id="1.10.1410.40">
    <property type="match status" value="1"/>
</dbReference>
<accession>A0AA88Y6L5</accession>
<dbReference type="InterPro" id="IPR046903">
    <property type="entry name" value="Mab-21-like_nuc_Trfase"/>
</dbReference>
<evidence type="ECO:0000256" key="1">
    <source>
        <dbReference type="ARBA" id="ARBA00008307"/>
    </source>
</evidence>
<feature type="domain" description="Mab-21-like HhH/H2TH-like" evidence="3">
    <location>
        <begin position="247"/>
        <end position="337"/>
    </location>
</feature>
<dbReference type="SMART" id="SM01265">
    <property type="entry name" value="Mab-21"/>
    <property type="match status" value="1"/>
</dbReference>
<evidence type="ECO:0000259" key="2">
    <source>
        <dbReference type="Pfam" id="PF03281"/>
    </source>
</evidence>
<gene>
    <name evidence="4" type="ORF">FSP39_000593</name>
</gene>
<evidence type="ECO:0008006" key="6">
    <source>
        <dbReference type="Google" id="ProtNLM"/>
    </source>
</evidence>